<accession>A0A7S3NPG7</accession>
<sequence>MQKNTDAVDKLIKSLPAWEWSTTWSLLAACGASGLWLRKRGDGIKGSPMAISLIVALVLANLGILPNFSPAYAIVLKKLAALAIPLLLFDSDLEKAGSATRKLLPAYGVAMLATVLGTLIAWPCLLMFLEPASIESGLILASALCAKHIGGSLNYDAVCAACSAPLPLIATGIAADNAIVAPFLILLFRLASTGVKTPEIDDTDDDDPPDKATASNTASALALAFACITPAAVLGPTYALLPGAAAAALLASGLARSSVKKITPGARVLGLLITQLYVATIGATSGTINNISVAGIPLALFSLFQLSIHFLVLKFANRFFPKTLDNRSLALASSAAVGGPSAALAMCASQGWTNLILPALLVGFSGYFSGTFIALSLFDLFYRSVPY</sequence>
<dbReference type="AlphaFoldDB" id="A0A7S3NPG7"/>
<evidence type="ECO:0008006" key="3">
    <source>
        <dbReference type="Google" id="ProtNLM"/>
    </source>
</evidence>
<dbReference type="PANTHER" id="PTHR34289">
    <property type="entry name" value="PROTEIN, PUTATIVE (DUF819)-RELATED"/>
    <property type="match status" value="1"/>
</dbReference>
<evidence type="ECO:0000313" key="2">
    <source>
        <dbReference type="EMBL" id="CAE0374042.1"/>
    </source>
</evidence>
<reference evidence="2" key="1">
    <citation type="submission" date="2021-01" db="EMBL/GenBank/DDBJ databases">
        <authorList>
            <person name="Corre E."/>
            <person name="Pelletier E."/>
            <person name="Niang G."/>
            <person name="Scheremetjew M."/>
            <person name="Finn R."/>
            <person name="Kale V."/>
            <person name="Holt S."/>
            <person name="Cochrane G."/>
            <person name="Meng A."/>
            <person name="Brown T."/>
            <person name="Cohen L."/>
        </authorList>
    </citation>
    <scope>NUCLEOTIDE SEQUENCE</scope>
    <source>
        <strain evidence="2">CCMP1510</strain>
    </source>
</reference>
<feature type="transmembrane region" description="Helical" evidence="1">
    <location>
        <begin position="239"/>
        <end position="256"/>
    </location>
</feature>
<gene>
    <name evidence="2" type="ORF">ALAG00032_LOCUS14845</name>
</gene>
<dbReference type="PANTHER" id="PTHR34289:SF8">
    <property type="entry name" value="DUF819 DOMAIN-CONTAINING PROTEIN"/>
    <property type="match status" value="1"/>
</dbReference>
<keyword evidence="1" id="KW-0812">Transmembrane</keyword>
<feature type="transmembrane region" description="Helical" evidence="1">
    <location>
        <begin position="173"/>
        <end position="191"/>
    </location>
</feature>
<dbReference type="Pfam" id="PF05684">
    <property type="entry name" value="DUF819"/>
    <property type="match status" value="1"/>
</dbReference>
<keyword evidence="1" id="KW-1133">Transmembrane helix</keyword>
<feature type="transmembrane region" description="Helical" evidence="1">
    <location>
        <begin position="268"/>
        <end position="288"/>
    </location>
</feature>
<feature type="transmembrane region" description="Helical" evidence="1">
    <location>
        <begin position="294"/>
        <end position="316"/>
    </location>
</feature>
<dbReference type="EMBL" id="HBIJ01022694">
    <property type="protein sequence ID" value="CAE0374042.1"/>
    <property type="molecule type" value="Transcribed_RNA"/>
</dbReference>
<dbReference type="InterPro" id="IPR008537">
    <property type="entry name" value="DUF819"/>
</dbReference>
<proteinExistence type="predicted"/>
<feature type="transmembrane region" description="Helical" evidence="1">
    <location>
        <begin position="109"/>
        <end position="129"/>
    </location>
</feature>
<feature type="transmembrane region" description="Helical" evidence="1">
    <location>
        <begin position="49"/>
        <end position="65"/>
    </location>
</feature>
<keyword evidence="1" id="KW-0472">Membrane</keyword>
<organism evidence="2">
    <name type="scientific">Aureoumbra lagunensis</name>
    <dbReference type="NCBI Taxonomy" id="44058"/>
    <lineage>
        <taxon>Eukaryota</taxon>
        <taxon>Sar</taxon>
        <taxon>Stramenopiles</taxon>
        <taxon>Ochrophyta</taxon>
        <taxon>Pelagophyceae</taxon>
        <taxon>Pelagomonadales</taxon>
        <taxon>Aureoumbra</taxon>
    </lineage>
</organism>
<dbReference type="PROSITE" id="PS51257">
    <property type="entry name" value="PROKAR_LIPOPROTEIN"/>
    <property type="match status" value="1"/>
</dbReference>
<evidence type="ECO:0000256" key="1">
    <source>
        <dbReference type="SAM" id="Phobius"/>
    </source>
</evidence>
<name>A0A7S3NPG7_9STRA</name>
<feature type="transmembrane region" description="Helical" evidence="1">
    <location>
        <begin position="20"/>
        <end position="37"/>
    </location>
</feature>
<protein>
    <recommendedName>
        <fullName evidence="3">DUF819 family protein</fullName>
    </recommendedName>
</protein>
<feature type="transmembrane region" description="Helical" evidence="1">
    <location>
        <begin position="359"/>
        <end position="382"/>
    </location>
</feature>